<keyword evidence="2" id="KW-0238">DNA-binding</keyword>
<comment type="caution">
    <text evidence="5">The sequence shown here is derived from an EMBL/GenBank/DDBJ whole genome shotgun (WGS) entry which is preliminary data.</text>
</comment>
<dbReference type="AlphaFoldDB" id="A0A9D2LA12"/>
<dbReference type="PANTHER" id="PTHR30146:SF109">
    <property type="entry name" value="HTH-TYPE TRANSCRIPTIONAL REGULATOR GALS"/>
    <property type="match status" value="1"/>
</dbReference>
<dbReference type="Proteomes" id="UP000886804">
    <property type="component" value="Unassembled WGS sequence"/>
</dbReference>
<name>A0A9D2LA12_9FIRM</name>
<dbReference type="Pfam" id="PF00356">
    <property type="entry name" value="LacI"/>
    <property type="match status" value="1"/>
</dbReference>
<evidence type="ECO:0000313" key="5">
    <source>
        <dbReference type="EMBL" id="HJB08754.1"/>
    </source>
</evidence>
<evidence type="ECO:0000259" key="4">
    <source>
        <dbReference type="PROSITE" id="PS50932"/>
    </source>
</evidence>
<dbReference type="InterPro" id="IPR010982">
    <property type="entry name" value="Lambda_DNA-bd_dom_sf"/>
</dbReference>
<dbReference type="Pfam" id="PF13377">
    <property type="entry name" value="Peripla_BP_3"/>
    <property type="match status" value="1"/>
</dbReference>
<evidence type="ECO:0000256" key="1">
    <source>
        <dbReference type="ARBA" id="ARBA00023015"/>
    </source>
</evidence>
<dbReference type="SUPFAM" id="SSF53822">
    <property type="entry name" value="Periplasmic binding protein-like I"/>
    <property type="match status" value="1"/>
</dbReference>
<evidence type="ECO:0000256" key="3">
    <source>
        <dbReference type="ARBA" id="ARBA00023163"/>
    </source>
</evidence>
<dbReference type="SUPFAM" id="SSF47413">
    <property type="entry name" value="lambda repressor-like DNA-binding domains"/>
    <property type="match status" value="1"/>
</dbReference>
<protein>
    <submittedName>
        <fullName evidence="5">LacI family transcriptional regulator</fullName>
    </submittedName>
</protein>
<reference evidence="5" key="1">
    <citation type="journal article" date="2021" name="PeerJ">
        <title>Extensive microbial diversity within the chicken gut microbiome revealed by metagenomics and culture.</title>
        <authorList>
            <person name="Gilroy R."/>
            <person name="Ravi A."/>
            <person name="Getino M."/>
            <person name="Pursley I."/>
            <person name="Horton D.L."/>
            <person name="Alikhan N.F."/>
            <person name="Baker D."/>
            <person name="Gharbi K."/>
            <person name="Hall N."/>
            <person name="Watson M."/>
            <person name="Adriaenssens E.M."/>
            <person name="Foster-Nyarko E."/>
            <person name="Jarju S."/>
            <person name="Secka A."/>
            <person name="Antonio M."/>
            <person name="Oren A."/>
            <person name="Chaudhuri R.R."/>
            <person name="La Ragione R."/>
            <person name="Hildebrand F."/>
            <person name="Pallen M.J."/>
        </authorList>
    </citation>
    <scope>NUCLEOTIDE SEQUENCE</scope>
    <source>
        <strain evidence="5">CHK188-4685</strain>
    </source>
</reference>
<gene>
    <name evidence="5" type="ORF">H9716_12985</name>
</gene>
<keyword evidence="1" id="KW-0805">Transcription regulation</keyword>
<evidence type="ECO:0000313" key="6">
    <source>
        <dbReference type="Proteomes" id="UP000886804"/>
    </source>
</evidence>
<keyword evidence="3" id="KW-0804">Transcription</keyword>
<feature type="domain" description="HTH lacI-type" evidence="4">
    <location>
        <begin position="2"/>
        <end position="58"/>
    </location>
</feature>
<dbReference type="GO" id="GO:0000976">
    <property type="term" value="F:transcription cis-regulatory region binding"/>
    <property type="evidence" value="ECO:0007669"/>
    <property type="project" value="TreeGrafter"/>
</dbReference>
<reference evidence="5" key="2">
    <citation type="submission" date="2021-04" db="EMBL/GenBank/DDBJ databases">
        <authorList>
            <person name="Gilroy R."/>
        </authorList>
    </citation>
    <scope>NUCLEOTIDE SEQUENCE</scope>
    <source>
        <strain evidence="5">CHK188-4685</strain>
    </source>
</reference>
<organism evidence="5 6">
    <name type="scientific">Candidatus Enterocloster faecavium</name>
    <dbReference type="NCBI Taxonomy" id="2838560"/>
    <lineage>
        <taxon>Bacteria</taxon>
        <taxon>Bacillati</taxon>
        <taxon>Bacillota</taxon>
        <taxon>Clostridia</taxon>
        <taxon>Lachnospirales</taxon>
        <taxon>Lachnospiraceae</taxon>
        <taxon>Enterocloster</taxon>
    </lineage>
</organism>
<dbReference type="EMBL" id="DWYS01000154">
    <property type="protein sequence ID" value="HJB08754.1"/>
    <property type="molecule type" value="Genomic_DNA"/>
</dbReference>
<sequence>MATLKDVAALAGVSIAAVSLYVTGKSHGRVSLETQHKIEQAIAETGYVPSSAKKAQLSPEDRPLKTIALFWSIEFHPNLLGSFMSGMQNAILETGSDADYNYVLRPYRSNQLYMHKRVLCGKQYRGFLIANASAADIQYLQGVTPQVPVVLINRRLPAYHAVYIDSAKTGEQAAELIWEKGYRSMCTVRSQTQYIATNSRFSEFIQASRTKGIQMPNDFQIITEDSIEGGITAAKEYLSYPGRPPIIFASTDLQAFGILKGLKQAGLQIPEDCAIFSYGFERTELTKYSNPPLSVIDISTAGLANQGTRLLIEILNKGLTAPQQVELSSSIVLRDSF</sequence>
<dbReference type="InterPro" id="IPR046335">
    <property type="entry name" value="LacI/GalR-like_sensor"/>
</dbReference>
<evidence type="ECO:0000256" key="2">
    <source>
        <dbReference type="ARBA" id="ARBA00023125"/>
    </source>
</evidence>
<dbReference type="PROSITE" id="PS50932">
    <property type="entry name" value="HTH_LACI_2"/>
    <property type="match status" value="1"/>
</dbReference>
<dbReference type="InterPro" id="IPR000843">
    <property type="entry name" value="HTH_LacI"/>
</dbReference>
<dbReference type="Gene3D" id="1.10.260.40">
    <property type="entry name" value="lambda repressor-like DNA-binding domains"/>
    <property type="match status" value="1"/>
</dbReference>
<dbReference type="CDD" id="cd01392">
    <property type="entry name" value="HTH_LacI"/>
    <property type="match status" value="1"/>
</dbReference>
<accession>A0A9D2LA12</accession>
<proteinExistence type="predicted"/>
<dbReference type="Gene3D" id="3.40.50.2300">
    <property type="match status" value="2"/>
</dbReference>
<dbReference type="SMART" id="SM00354">
    <property type="entry name" value="HTH_LACI"/>
    <property type="match status" value="1"/>
</dbReference>
<dbReference type="InterPro" id="IPR028082">
    <property type="entry name" value="Peripla_BP_I"/>
</dbReference>
<dbReference type="PANTHER" id="PTHR30146">
    <property type="entry name" value="LACI-RELATED TRANSCRIPTIONAL REPRESSOR"/>
    <property type="match status" value="1"/>
</dbReference>
<dbReference type="GO" id="GO:0003700">
    <property type="term" value="F:DNA-binding transcription factor activity"/>
    <property type="evidence" value="ECO:0007669"/>
    <property type="project" value="TreeGrafter"/>
</dbReference>